<dbReference type="GO" id="GO:0008270">
    <property type="term" value="F:zinc ion binding"/>
    <property type="evidence" value="ECO:0007669"/>
    <property type="project" value="InterPro"/>
</dbReference>
<dbReference type="PANTHER" id="PTHR42951">
    <property type="entry name" value="METALLO-BETA-LACTAMASE DOMAIN-CONTAINING"/>
    <property type="match status" value="1"/>
</dbReference>
<dbReference type="SMART" id="SM00849">
    <property type="entry name" value="Lactamase_B"/>
    <property type="match status" value="1"/>
</dbReference>
<dbReference type="InterPro" id="IPR001018">
    <property type="entry name" value="Beta-lactamase_class-B_CS"/>
</dbReference>
<proteinExistence type="inferred from homology"/>
<keyword evidence="6" id="KW-0479">Metal-binding</keyword>
<gene>
    <name evidence="13" type="ORF">E4L96_15610</name>
</gene>
<dbReference type="OrthoDB" id="2971563at2"/>
<dbReference type="InterPro" id="IPR050855">
    <property type="entry name" value="NDM-1-like"/>
</dbReference>
<dbReference type="InterPro" id="IPR036866">
    <property type="entry name" value="RibonucZ/Hydroxyglut_hydro"/>
</dbReference>
<evidence type="ECO:0000259" key="12">
    <source>
        <dbReference type="SMART" id="SM00849"/>
    </source>
</evidence>
<evidence type="ECO:0000313" key="14">
    <source>
        <dbReference type="Proteomes" id="UP000298438"/>
    </source>
</evidence>
<comment type="similarity">
    <text evidence="4">Belongs to the metallo-beta-lactamase superfamily. Class-B beta-lactamase family.</text>
</comment>
<dbReference type="SUPFAM" id="SSF56281">
    <property type="entry name" value="Metallo-hydrolase/oxidoreductase"/>
    <property type="match status" value="1"/>
</dbReference>
<evidence type="ECO:0000256" key="8">
    <source>
        <dbReference type="ARBA" id="ARBA00022764"/>
    </source>
</evidence>
<dbReference type="PANTHER" id="PTHR42951:SF14">
    <property type="entry name" value="METALLO-BETA-LACTAMASE SUPERFAMILY PROTEIN"/>
    <property type="match status" value="1"/>
</dbReference>
<evidence type="ECO:0000256" key="6">
    <source>
        <dbReference type="ARBA" id="ARBA00022723"/>
    </source>
</evidence>
<dbReference type="GO" id="GO:0008800">
    <property type="term" value="F:beta-lactamase activity"/>
    <property type="evidence" value="ECO:0007669"/>
    <property type="project" value="UniProtKB-EC"/>
</dbReference>
<name>A0A4Y9SB74_9BURK</name>
<accession>A0A4Y9SB74</accession>
<dbReference type="Pfam" id="PF00753">
    <property type="entry name" value="Lactamase_B"/>
    <property type="match status" value="1"/>
</dbReference>
<evidence type="ECO:0000256" key="3">
    <source>
        <dbReference type="ARBA" id="ARBA00004418"/>
    </source>
</evidence>
<comment type="subcellular location">
    <subcellularLocation>
        <location evidence="3">Periplasm</location>
    </subcellularLocation>
</comment>
<reference evidence="13 14" key="1">
    <citation type="submission" date="2019-03" db="EMBL/GenBank/DDBJ databases">
        <title>Draft Genome Sequence of Massilia arenosa sp. nov., a Novel Massilia Species Isolated from a Sandy-loam Maize Soil.</title>
        <authorList>
            <person name="Raths R."/>
            <person name="Peta V."/>
            <person name="Bucking H."/>
        </authorList>
    </citation>
    <scope>NUCLEOTIDE SEQUENCE [LARGE SCALE GENOMIC DNA]</scope>
    <source>
        <strain evidence="13 14">MC02</strain>
    </source>
</reference>
<protein>
    <recommendedName>
        <fullName evidence="5">beta-lactamase</fullName>
        <ecNumber evidence="5">3.5.2.6</ecNumber>
    </recommendedName>
</protein>
<keyword evidence="7" id="KW-0732">Signal</keyword>
<evidence type="ECO:0000256" key="11">
    <source>
        <dbReference type="ARBA" id="ARBA00023251"/>
    </source>
</evidence>
<dbReference type="EMBL" id="SPVF01000200">
    <property type="protein sequence ID" value="TFW16845.1"/>
    <property type="molecule type" value="Genomic_DNA"/>
</dbReference>
<feature type="domain" description="Metallo-beta-lactamase" evidence="12">
    <location>
        <begin position="10"/>
        <end position="195"/>
    </location>
</feature>
<keyword evidence="11" id="KW-0046">Antibiotic resistance</keyword>
<dbReference type="GO" id="GO:0046677">
    <property type="term" value="P:response to antibiotic"/>
    <property type="evidence" value="ECO:0007669"/>
    <property type="project" value="UniProtKB-KW"/>
</dbReference>
<dbReference type="AlphaFoldDB" id="A0A4Y9SB74"/>
<comment type="caution">
    <text evidence="13">The sequence shown here is derived from an EMBL/GenBank/DDBJ whole genome shotgun (WGS) entry which is preliminary data.</text>
</comment>
<comment type="cofactor">
    <cofactor evidence="2">
        <name>Zn(2+)</name>
        <dbReference type="ChEBI" id="CHEBI:29105"/>
    </cofactor>
</comment>
<keyword evidence="8" id="KW-0574">Periplasm</keyword>
<organism evidence="13 14">
    <name type="scientific">Zemynaea arenosa</name>
    <dbReference type="NCBI Taxonomy" id="2561931"/>
    <lineage>
        <taxon>Bacteria</taxon>
        <taxon>Pseudomonadati</taxon>
        <taxon>Pseudomonadota</taxon>
        <taxon>Betaproteobacteria</taxon>
        <taxon>Burkholderiales</taxon>
        <taxon>Oxalobacteraceae</taxon>
        <taxon>Telluria group</taxon>
        <taxon>Zemynaea</taxon>
    </lineage>
</organism>
<evidence type="ECO:0000256" key="9">
    <source>
        <dbReference type="ARBA" id="ARBA00022801"/>
    </source>
</evidence>
<dbReference type="InterPro" id="IPR001279">
    <property type="entry name" value="Metallo-B-lactamas"/>
</dbReference>
<dbReference type="Proteomes" id="UP000298438">
    <property type="component" value="Unassembled WGS sequence"/>
</dbReference>
<comment type="catalytic activity">
    <reaction evidence="1">
        <text>a beta-lactam + H2O = a substituted beta-amino acid</text>
        <dbReference type="Rhea" id="RHEA:20401"/>
        <dbReference type="ChEBI" id="CHEBI:15377"/>
        <dbReference type="ChEBI" id="CHEBI:35627"/>
        <dbReference type="ChEBI" id="CHEBI:140347"/>
        <dbReference type="EC" id="3.5.2.6"/>
    </reaction>
</comment>
<keyword evidence="9 13" id="KW-0378">Hydrolase</keyword>
<evidence type="ECO:0000256" key="5">
    <source>
        <dbReference type="ARBA" id="ARBA00012865"/>
    </source>
</evidence>
<dbReference type="PROSITE" id="PS00743">
    <property type="entry name" value="BETA_LACTAMASE_B_1"/>
    <property type="match status" value="1"/>
</dbReference>
<evidence type="ECO:0000256" key="2">
    <source>
        <dbReference type="ARBA" id="ARBA00001947"/>
    </source>
</evidence>
<evidence type="ECO:0000256" key="7">
    <source>
        <dbReference type="ARBA" id="ARBA00022729"/>
    </source>
</evidence>
<dbReference type="CDD" id="cd06262">
    <property type="entry name" value="metallo-hydrolase-like_MBL-fold"/>
    <property type="match status" value="1"/>
</dbReference>
<dbReference type="EC" id="3.5.2.6" evidence="5"/>
<sequence>MHIFERGWLSANNVLFTGPDETVLVDSGYVTHGAQTLALVRHALGPQRKLDRVLTTHLHSDHCGGNALLQQTFGARIAVPAPDLARVQAWDEDQLSFRATGQQCPRFTADEAIQPGTELQLGGHCWQALAAPGHEAHSLVFWCPSEGIVISADALWENGFGVVFPELQGEPGFDEARATLELIGSLDARLAIPGHGRPFTDVKAAVGRALARADYLSADPVRNAQNAVKVILKFLLLERQRMPLAEVAELFRTTPLFVTARERFFKQDAQELADWVVWSLRRAGAAKVEEGVLVNRDF</sequence>
<evidence type="ECO:0000256" key="10">
    <source>
        <dbReference type="ARBA" id="ARBA00022833"/>
    </source>
</evidence>
<evidence type="ECO:0000313" key="13">
    <source>
        <dbReference type="EMBL" id="TFW16845.1"/>
    </source>
</evidence>
<dbReference type="Gene3D" id="3.60.15.10">
    <property type="entry name" value="Ribonuclease Z/Hydroxyacylglutathione hydrolase-like"/>
    <property type="match status" value="1"/>
</dbReference>
<dbReference type="GO" id="GO:0017001">
    <property type="term" value="P:antibiotic catabolic process"/>
    <property type="evidence" value="ECO:0007669"/>
    <property type="project" value="InterPro"/>
</dbReference>
<keyword evidence="14" id="KW-1185">Reference proteome</keyword>
<evidence type="ECO:0000256" key="4">
    <source>
        <dbReference type="ARBA" id="ARBA00005250"/>
    </source>
</evidence>
<dbReference type="GO" id="GO:0042597">
    <property type="term" value="C:periplasmic space"/>
    <property type="evidence" value="ECO:0007669"/>
    <property type="project" value="UniProtKB-SubCell"/>
</dbReference>
<keyword evidence="10" id="KW-0862">Zinc</keyword>
<evidence type="ECO:0000256" key="1">
    <source>
        <dbReference type="ARBA" id="ARBA00001526"/>
    </source>
</evidence>